<proteinExistence type="predicted"/>
<gene>
    <name evidence="2" type="ordered locus">VIT_18s0089g00670</name>
</gene>
<dbReference type="Proteomes" id="UP000009183">
    <property type="component" value="Chromosome 18"/>
</dbReference>
<dbReference type="InParanoid" id="F6GVZ9"/>
<name>F6GVZ9_VITVI</name>
<reference evidence="3" key="1">
    <citation type="journal article" date="2007" name="Nature">
        <title>The grapevine genome sequence suggests ancestral hexaploidization in major angiosperm phyla.</title>
        <authorList>
            <consortium name="The French-Italian Public Consortium for Grapevine Genome Characterization."/>
            <person name="Jaillon O."/>
            <person name="Aury J.-M."/>
            <person name="Noel B."/>
            <person name="Policriti A."/>
            <person name="Clepet C."/>
            <person name="Casagrande A."/>
            <person name="Choisne N."/>
            <person name="Aubourg S."/>
            <person name="Vitulo N."/>
            <person name="Jubin C."/>
            <person name="Vezzi A."/>
            <person name="Legeai F."/>
            <person name="Hugueney P."/>
            <person name="Dasilva C."/>
            <person name="Horner D."/>
            <person name="Mica E."/>
            <person name="Jublot D."/>
            <person name="Poulain J."/>
            <person name="Bruyere C."/>
            <person name="Billault A."/>
            <person name="Segurens B."/>
            <person name="Gouyvenoux M."/>
            <person name="Ugarte E."/>
            <person name="Cattonaro F."/>
            <person name="Anthouard V."/>
            <person name="Vico V."/>
            <person name="Del Fabbro C."/>
            <person name="Alaux M."/>
            <person name="Di Gaspero G."/>
            <person name="Dumas V."/>
            <person name="Felice N."/>
            <person name="Paillard S."/>
            <person name="Juman I."/>
            <person name="Moroldo M."/>
            <person name="Scalabrin S."/>
            <person name="Canaguier A."/>
            <person name="Le Clainche I."/>
            <person name="Malacrida G."/>
            <person name="Durand E."/>
            <person name="Pesole G."/>
            <person name="Laucou V."/>
            <person name="Chatelet P."/>
            <person name="Merdinoglu D."/>
            <person name="Delledonne M."/>
            <person name="Pezzotti M."/>
            <person name="Lecharny A."/>
            <person name="Scarpelli C."/>
            <person name="Artiguenave F."/>
            <person name="Pe M.E."/>
            <person name="Valle G."/>
            <person name="Morgante M."/>
            <person name="Caboche M."/>
            <person name="Adam-Blondon A.-F."/>
            <person name="Weissenbach J."/>
            <person name="Quetier F."/>
            <person name="Wincker P."/>
        </authorList>
    </citation>
    <scope>NUCLEOTIDE SEQUENCE [LARGE SCALE GENOMIC DNA]</scope>
    <source>
        <strain evidence="3">cv. Pinot noir / PN40024</strain>
    </source>
</reference>
<dbReference type="PaxDb" id="29760-VIT_18s0089g00670.t01"/>
<dbReference type="STRING" id="29760.F6GVZ9"/>
<dbReference type="AlphaFoldDB" id="F6GVZ9"/>
<protein>
    <submittedName>
        <fullName evidence="2">Uncharacterized protein</fullName>
    </submittedName>
</protein>
<sequence>MGMPRAMRMVRDSIIADGRSSEAKDGLLRKTQTEQKRVYAGAGKKLGGRKLKQGSRLSG</sequence>
<evidence type="ECO:0000313" key="2">
    <source>
        <dbReference type="EMBL" id="CCB44134.1"/>
    </source>
</evidence>
<keyword evidence="3" id="KW-1185">Reference proteome</keyword>
<dbReference type="HOGENOM" id="CLU_2965613_0_0_1"/>
<feature type="compositionally biased region" description="Basic and acidic residues" evidence="1">
    <location>
        <begin position="19"/>
        <end position="37"/>
    </location>
</feature>
<organism evidence="2 3">
    <name type="scientific">Vitis vinifera</name>
    <name type="common">Grape</name>
    <dbReference type="NCBI Taxonomy" id="29760"/>
    <lineage>
        <taxon>Eukaryota</taxon>
        <taxon>Viridiplantae</taxon>
        <taxon>Streptophyta</taxon>
        <taxon>Embryophyta</taxon>
        <taxon>Tracheophyta</taxon>
        <taxon>Spermatophyta</taxon>
        <taxon>Magnoliopsida</taxon>
        <taxon>eudicotyledons</taxon>
        <taxon>Gunneridae</taxon>
        <taxon>Pentapetalae</taxon>
        <taxon>rosids</taxon>
        <taxon>Vitales</taxon>
        <taxon>Vitaceae</taxon>
        <taxon>Viteae</taxon>
        <taxon>Vitis</taxon>
    </lineage>
</organism>
<feature type="region of interest" description="Disordered" evidence="1">
    <location>
        <begin position="1"/>
        <end position="59"/>
    </location>
</feature>
<accession>F6GVZ9</accession>
<evidence type="ECO:0000256" key="1">
    <source>
        <dbReference type="SAM" id="MobiDB-lite"/>
    </source>
</evidence>
<evidence type="ECO:0000313" key="3">
    <source>
        <dbReference type="Proteomes" id="UP000009183"/>
    </source>
</evidence>
<dbReference type="EMBL" id="FN594956">
    <property type="protein sequence ID" value="CCB44134.1"/>
    <property type="molecule type" value="Genomic_DNA"/>
</dbReference>